<feature type="domain" description="ENTH" evidence="11">
    <location>
        <begin position="1"/>
        <end position="124"/>
    </location>
</feature>
<dbReference type="GO" id="GO:0040011">
    <property type="term" value="P:locomotion"/>
    <property type="evidence" value="ECO:0007669"/>
    <property type="project" value="UniProtKB-ARBA"/>
</dbReference>
<dbReference type="CDD" id="cd16985">
    <property type="entry name" value="ANTH_N_AP180"/>
    <property type="match status" value="1"/>
</dbReference>
<organism evidence="12">
    <name type="scientific">Phallusia mammillata</name>
    <dbReference type="NCBI Taxonomy" id="59560"/>
    <lineage>
        <taxon>Eukaryota</taxon>
        <taxon>Metazoa</taxon>
        <taxon>Chordata</taxon>
        <taxon>Tunicata</taxon>
        <taxon>Ascidiacea</taxon>
        <taxon>Phlebobranchia</taxon>
        <taxon>Ascidiidae</taxon>
        <taxon>Phallusia</taxon>
    </lineage>
</organism>
<dbReference type="GO" id="GO:0008021">
    <property type="term" value="C:synaptic vesicle"/>
    <property type="evidence" value="ECO:0007669"/>
    <property type="project" value="TreeGrafter"/>
</dbReference>
<dbReference type="PANTHER" id="PTHR22951">
    <property type="entry name" value="CLATHRIN ASSEMBLY PROTEIN"/>
    <property type="match status" value="1"/>
</dbReference>
<comment type="subunit">
    <text evidence="10">Binds clathrin and phosphatidylinositol 4,5-bisphosphate.</text>
</comment>
<dbReference type="GO" id="GO:0030136">
    <property type="term" value="C:clathrin-coated vesicle"/>
    <property type="evidence" value="ECO:0007669"/>
    <property type="project" value="UniProtKB-SubCell"/>
</dbReference>
<proteinExistence type="evidence at transcript level"/>
<dbReference type="InterPro" id="IPR011417">
    <property type="entry name" value="ANTH_dom"/>
</dbReference>
<gene>
    <name evidence="12" type="primary">Picalm</name>
</gene>
<dbReference type="AlphaFoldDB" id="A0A6F9DN23"/>
<dbReference type="GO" id="GO:0000149">
    <property type="term" value="F:SNARE binding"/>
    <property type="evidence" value="ECO:0007669"/>
    <property type="project" value="TreeGrafter"/>
</dbReference>
<dbReference type="SUPFAM" id="SSF48464">
    <property type="entry name" value="ENTH/VHS domain"/>
    <property type="match status" value="1"/>
</dbReference>
<evidence type="ECO:0000259" key="11">
    <source>
        <dbReference type="PROSITE" id="PS50942"/>
    </source>
</evidence>
<dbReference type="EMBL" id="LR788990">
    <property type="protein sequence ID" value="CAB3264852.1"/>
    <property type="molecule type" value="mRNA"/>
</dbReference>
<dbReference type="GO" id="GO:0072583">
    <property type="term" value="P:clathrin-dependent endocytosis"/>
    <property type="evidence" value="ECO:0007669"/>
    <property type="project" value="InterPro"/>
</dbReference>
<evidence type="ECO:0000256" key="3">
    <source>
        <dbReference type="ARBA" id="ARBA00004600"/>
    </source>
</evidence>
<accession>A0A6F9DN23</accession>
<evidence type="ECO:0000256" key="8">
    <source>
        <dbReference type="ARBA" id="ARBA00023176"/>
    </source>
</evidence>
<keyword evidence="6" id="KW-0333">Golgi apparatus</keyword>
<comment type="similarity">
    <text evidence="4">Belongs to the PICALM/SNAP91 family.</text>
</comment>
<dbReference type="GO" id="GO:0005905">
    <property type="term" value="C:clathrin-coated pit"/>
    <property type="evidence" value="ECO:0007669"/>
    <property type="project" value="UniProtKB-SubCell"/>
</dbReference>
<dbReference type="PROSITE" id="PS50942">
    <property type="entry name" value="ENTH"/>
    <property type="match status" value="1"/>
</dbReference>
<dbReference type="InterPro" id="IPR014712">
    <property type="entry name" value="ANTH_dom_sf"/>
</dbReference>
<dbReference type="InterPro" id="IPR045192">
    <property type="entry name" value="AP180-like"/>
</dbReference>
<evidence type="ECO:0000256" key="2">
    <source>
        <dbReference type="ARBA" id="ARBA00004555"/>
    </source>
</evidence>
<dbReference type="FunFam" id="1.20.58.150:FF:000001">
    <property type="entry name" value="phosphatidylinositol-binding clathrin assembly protein-like isoform X1"/>
    <property type="match status" value="1"/>
</dbReference>
<evidence type="ECO:0000256" key="9">
    <source>
        <dbReference type="ARBA" id="ARBA00023329"/>
    </source>
</evidence>
<evidence type="ECO:0000313" key="12">
    <source>
        <dbReference type="EMBL" id="CAB3264852.1"/>
    </source>
</evidence>
<dbReference type="GO" id="GO:0032050">
    <property type="term" value="F:clathrin heavy chain binding"/>
    <property type="evidence" value="ECO:0007669"/>
    <property type="project" value="TreeGrafter"/>
</dbReference>
<dbReference type="InterPro" id="IPR013809">
    <property type="entry name" value="ENTH"/>
</dbReference>
<dbReference type="SUPFAM" id="SSF89009">
    <property type="entry name" value="GAT-like domain"/>
    <property type="match status" value="1"/>
</dbReference>
<keyword evidence="8" id="KW-0168">Coated pit</keyword>
<dbReference type="GO" id="GO:0098894">
    <property type="term" value="C:extrinsic component of presynaptic endocytic zone membrane"/>
    <property type="evidence" value="ECO:0007669"/>
    <property type="project" value="TreeGrafter"/>
</dbReference>
<dbReference type="Pfam" id="PF07651">
    <property type="entry name" value="ANTH"/>
    <property type="match status" value="1"/>
</dbReference>
<protein>
    <submittedName>
        <fullName evidence="12">Phosphatidylinositol-binding clathrin assembly protein LAP-like</fullName>
    </submittedName>
</protein>
<keyword evidence="7" id="KW-0472">Membrane</keyword>
<dbReference type="GO" id="GO:0048268">
    <property type="term" value="P:clathrin coat assembly"/>
    <property type="evidence" value="ECO:0007669"/>
    <property type="project" value="InterPro"/>
</dbReference>
<sequence>MSKSVCKATTSEVMGPKKKHLDYLNCLTNEPNVSIPELADILIERSKQPKWVIVFKSLITNHHLMCYGNERYLQHLASRNSLFNLNQFLDRTGVQGYDMSTYIRRYSKYLNEKAVSYRLVAYDFTRVKRGKTDGVVRLLETEKLLKTLPVIQQQLDALLDFDATPNELLNGVINAAFMLLFKDLIRLFACYNDGVINLLEKYFEMKKGQCKDALDMYKKFLTRMNRVSDLLKVAEQVGIDKGDIPDLTKAPSSLLDALEQHLASLEGKKVTVKPIPKDSVIEEFGTSIKSNDEMQHLSALEEEEQRLKAFKQNHDFEVQQKQSQIPSEKINVAAVQSQKDSDILSNFDLLATNTMVVPNQQQNNANLFATPTYQGNSYLQSTPMSNPNTTLQEGGQSNLFDNSPFTNVPDNAFASSGLLVPTSSVSQTHQQPTVINQHQQQTGTNPSLESSLANVMANLTVGGQKANMEFQPRQEKKLTGGNSFVPTYTPTATYSPAMPNYGVPPMNQQQYGMGVNMMYSNNQTVMQPGMTFQQQAPPQTYKSNNPFGSMF</sequence>
<dbReference type="FunFam" id="1.25.40.90:FF:000017">
    <property type="entry name" value="Phosphatidylinositol-binding clathrin assembly protein LAP"/>
    <property type="match status" value="1"/>
</dbReference>
<dbReference type="GO" id="GO:0005794">
    <property type="term" value="C:Golgi apparatus"/>
    <property type="evidence" value="ECO:0007669"/>
    <property type="project" value="UniProtKB-SubCell"/>
</dbReference>
<dbReference type="SMART" id="SM00273">
    <property type="entry name" value="ENTH"/>
    <property type="match status" value="1"/>
</dbReference>
<dbReference type="Gene3D" id="1.25.40.90">
    <property type="match status" value="1"/>
</dbReference>
<name>A0A6F9DN23_9ASCI</name>
<comment type="subcellular location">
    <subcellularLocation>
        <location evidence="1">Cytoplasmic vesicle</location>
        <location evidence="1">Clathrin-coated vesicle</location>
    </subcellularLocation>
    <subcellularLocation>
        <location evidence="2">Golgi apparatus</location>
    </subcellularLocation>
    <subcellularLocation>
        <location evidence="3">Membrane</location>
        <location evidence="3">Clathrin-coated pit</location>
    </subcellularLocation>
</comment>
<evidence type="ECO:0000256" key="6">
    <source>
        <dbReference type="ARBA" id="ARBA00023034"/>
    </source>
</evidence>
<evidence type="ECO:0000256" key="4">
    <source>
        <dbReference type="ARBA" id="ARBA00008011"/>
    </source>
</evidence>
<dbReference type="Gene3D" id="1.20.58.150">
    <property type="entry name" value="ANTH domain"/>
    <property type="match status" value="1"/>
</dbReference>
<dbReference type="GO" id="GO:0005545">
    <property type="term" value="F:1-phosphatidylinositol binding"/>
    <property type="evidence" value="ECO:0007669"/>
    <property type="project" value="InterPro"/>
</dbReference>
<evidence type="ECO:0000256" key="10">
    <source>
        <dbReference type="ARBA" id="ARBA00064895"/>
    </source>
</evidence>
<evidence type="ECO:0000256" key="5">
    <source>
        <dbReference type="ARBA" id="ARBA00022583"/>
    </source>
</evidence>
<keyword evidence="9" id="KW-0968">Cytoplasmic vesicle</keyword>
<keyword evidence="5" id="KW-0254">Endocytosis</keyword>
<dbReference type="GO" id="GO:0016185">
    <property type="term" value="P:synaptic vesicle budding from presynaptic endocytic zone membrane"/>
    <property type="evidence" value="ECO:0007669"/>
    <property type="project" value="TreeGrafter"/>
</dbReference>
<evidence type="ECO:0000256" key="7">
    <source>
        <dbReference type="ARBA" id="ARBA00023136"/>
    </source>
</evidence>
<dbReference type="PANTHER" id="PTHR22951:SF5">
    <property type="entry name" value="PHOSPHATIDYLINOSITOL-BINDING CLATHRIN ASSEMBLY PROTEIN LAP"/>
    <property type="match status" value="1"/>
</dbReference>
<dbReference type="InterPro" id="IPR008942">
    <property type="entry name" value="ENTH_VHS"/>
</dbReference>
<dbReference type="GO" id="GO:0005546">
    <property type="term" value="F:phosphatidylinositol-4,5-bisphosphate binding"/>
    <property type="evidence" value="ECO:0007669"/>
    <property type="project" value="TreeGrafter"/>
</dbReference>
<evidence type="ECO:0000256" key="1">
    <source>
        <dbReference type="ARBA" id="ARBA00004132"/>
    </source>
</evidence>
<reference evidence="12" key="1">
    <citation type="submission" date="2020-04" db="EMBL/GenBank/DDBJ databases">
        <authorList>
            <person name="Neveu A P."/>
        </authorList>
    </citation>
    <scope>NUCLEOTIDE SEQUENCE</scope>
    <source>
        <tissue evidence="12">Whole embryo</tissue>
    </source>
</reference>